<dbReference type="SUPFAM" id="SSF48557">
    <property type="entry name" value="L-aspartase-like"/>
    <property type="match status" value="1"/>
</dbReference>
<comment type="subcellular location">
    <subcellularLocation>
        <location evidence="6 9">Cytoplasm</location>
    </subcellularLocation>
</comment>
<dbReference type="CDD" id="cd00332">
    <property type="entry name" value="PAL-HAL"/>
    <property type="match status" value="1"/>
</dbReference>
<dbReference type="InterPro" id="IPR008948">
    <property type="entry name" value="L-Aspartase-like"/>
</dbReference>
<keyword evidence="11" id="KW-1185">Reference proteome</keyword>
<dbReference type="InterPro" id="IPR022313">
    <property type="entry name" value="Phe/His_NH3-lyase_AS"/>
</dbReference>
<evidence type="ECO:0000256" key="7">
    <source>
        <dbReference type="RuleBase" id="RU003954"/>
    </source>
</evidence>
<comment type="PTM">
    <text evidence="6">Contains an active site 4-methylidene-imidazol-5-one (MIO), which is formed autocatalytically by cyclization and dehydration of residues Ala-Ser-Gly.</text>
</comment>
<dbReference type="Pfam" id="PF00221">
    <property type="entry name" value="Lyase_aromatic"/>
    <property type="match status" value="1"/>
</dbReference>
<comment type="similarity">
    <text evidence="6 7">Belongs to the PAL/histidase family.</text>
</comment>
<evidence type="ECO:0000256" key="2">
    <source>
        <dbReference type="ARBA" id="ARBA00012994"/>
    </source>
</evidence>
<evidence type="ECO:0000313" key="11">
    <source>
        <dbReference type="Proteomes" id="UP000637720"/>
    </source>
</evidence>
<dbReference type="InterPro" id="IPR005921">
    <property type="entry name" value="HutH"/>
</dbReference>
<protein>
    <recommendedName>
        <fullName evidence="2 6">Histidine ammonia-lyase</fullName>
        <shortName evidence="6">Histidase</shortName>
        <ecNumber evidence="2 6">4.3.1.3</ecNumber>
    </recommendedName>
</protein>
<evidence type="ECO:0000256" key="5">
    <source>
        <dbReference type="ARBA" id="ARBA00049269"/>
    </source>
</evidence>
<organism evidence="10 11">
    <name type="scientific">Calditerricola satsumensis</name>
    <dbReference type="NCBI Taxonomy" id="373054"/>
    <lineage>
        <taxon>Bacteria</taxon>
        <taxon>Bacillati</taxon>
        <taxon>Bacillota</taxon>
        <taxon>Bacilli</taxon>
        <taxon>Bacillales</taxon>
        <taxon>Bacillaceae</taxon>
        <taxon>Calditerricola</taxon>
    </lineage>
</organism>
<dbReference type="EMBL" id="BMOF01000034">
    <property type="protein sequence ID" value="GGK03126.1"/>
    <property type="molecule type" value="Genomic_DNA"/>
</dbReference>
<dbReference type="InterPro" id="IPR001106">
    <property type="entry name" value="Aromatic_Lyase"/>
</dbReference>
<dbReference type="FunFam" id="1.10.275.10:FF:000005">
    <property type="entry name" value="Histidine ammonia-lyase"/>
    <property type="match status" value="1"/>
</dbReference>
<comment type="pathway">
    <text evidence="1 6 8">Amino-acid degradation; L-histidine degradation into L-glutamate; N-formimidoyl-L-glutamate from L-histidine: step 1/3.</text>
</comment>
<dbReference type="Gene3D" id="1.20.200.10">
    <property type="entry name" value="Fumarase/aspartase (Central domain)"/>
    <property type="match status" value="1"/>
</dbReference>
<comment type="catalytic activity">
    <reaction evidence="5 6 8">
        <text>L-histidine = trans-urocanate + NH4(+)</text>
        <dbReference type="Rhea" id="RHEA:21232"/>
        <dbReference type="ChEBI" id="CHEBI:17771"/>
        <dbReference type="ChEBI" id="CHEBI:28938"/>
        <dbReference type="ChEBI" id="CHEBI:57595"/>
        <dbReference type="EC" id="4.3.1.3"/>
    </reaction>
</comment>
<feature type="cross-link" description="5-imidazolinone (Ala-Gly)" evidence="6">
    <location>
        <begin position="144"/>
        <end position="146"/>
    </location>
</feature>
<reference evidence="10" key="1">
    <citation type="journal article" date="2014" name="Int. J. Syst. Evol. Microbiol.">
        <title>Complete genome sequence of Corynebacterium casei LMG S-19264T (=DSM 44701T), isolated from a smear-ripened cheese.</title>
        <authorList>
            <consortium name="US DOE Joint Genome Institute (JGI-PGF)"/>
            <person name="Walter F."/>
            <person name="Albersmeier A."/>
            <person name="Kalinowski J."/>
            <person name="Ruckert C."/>
        </authorList>
    </citation>
    <scope>NUCLEOTIDE SEQUENCE</scope>
    <source>
        <strain evidence="10">JCM 14719</strain>
    </source>
</reference>
<dbReference type="GO" id="GO:0019556">
    <property type="term" value="P:L-histidine catabolic process to glutamate and formamide"/>
    <property type="evidence" value="ECO:0007669"/>
    <property type="project" value="UniProtKB-UniPathway"/>
</dbReference>
<dbReference type="EC" id="4.3.1.3" evidence="2 6"/>
<dbReference type="GO" id="GO:0004397">
    <property type="term" value="F:histidine ammonia-lyase activity"/>
    <property type="evidence" value="ECO:0007669"/>
    <property type="project" value="UniProtKB-UniRule"/>
</dbReference>
<evidence type="ECO:0000256" key="1">
    <source>
        <dbReference type="ARBA" id="ARBA00005113"/>
    </source>
</evidence>
<gene>
    <name evidence="6 10" type="primary">hutH</name>
    <name evidence="10" type="ORF">GCM10007043_16500</name>
</gene>
<dbReference type="PROSITE" id="PS00488">
    <property type="entry name" value="PAL_HISTIDASE"/>
    <property type="match status" value="1"/>
</dbReference>
<evidence type="ECO:0000256" key="9">
    <source>
        <dbReference type="RuleBase" id="RU004480"/>
    </source>
</evidence>
<dbReference type="AlphaFoldDB" id="A0A8J3BEM4"/>
<evidence type="ECO:0000256" key="3">
    <source>
        <dbReference type="ARBA" id="ARBA00022808"/>
    </source>
</evidence>
<feature type="modified residue" description="2,3-didehydroalanine (Ser)" evidence="6">
    <location>
        <position position="145"/>
    </location>
</feature>
<dbReference type="GO" id="GO:0019557">
    <property type="term" value="P:L-histidine catabolic process to glutamate and formate"/>
    <property type="evidence" value="ECO:0007669"/>
    <property type="project" value="UniProtKB-UniPathway"/>
</dbReference>
<dbReference type="RefSeq" id="WP_188817579.1">
    <property type="nucleotide sequence ID" value="NZ_BMOF01000034.1"/>
</dbReference>
<keyword evidence="3 6" id="KW-0369">Histidine metabolism</keyword>
<evidence type="ECO:0000313" key="10">
    <source>
        <dbReference type="EMBL" id="GGK03126.1"/>
    </source>
</evidence>
<dbReference type="FunFam" id="1.20.200.10:FF:000003">
    <property type="entry name" value="Histidine ammonia-lyase"/>
    <property type="match status" value="1"/>
</dbReference>
<dbReference type="GO" id="GO:0005737">
    <property type="term" value="C:cytoplasm"/>
    <property type="evidence" value="ECO:0007669"/>
    <property type="project" value="UniProtKB-SubCell"/>
</dbReference>
<keyword evidence="6" id="KW-0963">Cytoplasm</keyword>
<dbReference type="Gene3D" id="1.10.275.10">
    <property type="entry name" value="Fumarase/aspartase (N-terminal domain)"/>
    <property type="match status" value="1"/>
</dbReference>
<comment type="caution">
    <text evidence="10">The sequence shown here is derived from an EMBL/GenBank/DDBJ whole genome shotgun (WGS) entry which is preliminary data.</text>
</comment>
<dbReference type="HAMAP" id="MF_00229">
    <property type="entry name" value="His_ammonia_lyase"/>
    <property type="match status" value="1"/>
</dbReference>
<keyword evidence="4 6" id="KW-0456">Lyase</keyword>
<evidence type="ECO:0000256" key="6">
    <source>
        <dbReference type="HAMAP-Rule" id="MF_00229"/>
    </source>
</evidence>
<dbReference type="UniPathway" id="UPA00379">
    <property type="reaction ID" value="UER00549"/>
</dbReference>
<sequence>MNSPVILDGDSLDVGDVAAVAHDARPVDIAPAARRRMRASRRMVEDLLAQNAVVYGVTTGFGKFSDTAIAPDQVERLQENLIKSHACAVGEPFPVPVVRAMMLLRANALAKGHSGIRPEVVDLLVAMLNRGVHPVVPQQGSLGASGDLAPLAHVALALIGLGRCEFRGAILPSAQALKQAGLAPVRLAAKEGLALINGTQAMTALAALAVADAQRLVDSADIVAALTVEALRGIPHAYHPLLAAVRPHPGQARVAQRLRALLAGSQRTSAPGQLRVQDAYSLRCIPQVHGASRDALDYVAGVVRRELNASTDNPLLFPEAGEVISGGNFHGQPVAVACDFLAIAVAELASISERRIERCVNPALSGLPAFLTRHGGLCSGLMIPQYVAASLVSENKVLAHPASVDSIPSSANQEDHVSMGTTAARKLRQILDNTFTVLAIEYLCAAQAIEFGSGRLGAGTQAAYDLLRTRVAPLDEDRELDGDIAAARDLITSGALVRRVAEALAHAQSGNPVVEPF</sequence>
<dbReference type="NCBIfam" id="TIGR01225">
    <property type="entry name" value="hutH"/>
    <property type="match status" value="1"/>
</dbReference>
<evidence type="ECO:0000256" key="4">
    <source>
        <dbReference type="ARBA" id="ARBA00023239"/>
    </source>
</evidence>
<evidence type="ECO:0000256" key="8">
    <source>
        <dbReference type="RuleBase" id="RU004479"/>
    </source>
</evidence>
<accession>A0A8J3BEM4</accession>
<proteinExistence type="inferred from homology"/>
<dbReference type="PANTHER" id="PTHR10362">
    <property type="entry name" value="HISTIDINE AMMONIA-LYASE"/>
    <property type="match status" value="1"/>
</dbReference>
<reference evidence="10" key="2">
    <citation type="submission" date="2020-09" db="EMBL/GenBank/DDBJ databases">
        <authorList>
            <person name="Sun Q."/>
            <person name="Ohkuma M."/>
        </authorList>
    </citation>
    <scope>NUCLEOTIDE SEQUENCE</scope>
    <source>
        <strain evidence="10">JCM 14719</strain>
    </source>
</reference>
<name>A0A8J3BEM4_9BACI</name>
<dbReference type="InterPro" id="IPR024083">
    <property type="entry name" value="Fumarase/histidase_N"/>
</dbReference>
<dbReference type="Proteomes" id="UP000637720">
    <property type="component" value="Unassembled WGS sequence"/>
</dbReference>
<dbReference type="NCBIfam" id="NF006871">
    <property type="entry name" value="PRK09367.1"/>
    <property type="match status" value="1"/>
</dbReference>